<name>A0ABD3NRS3_9STRA</name>
<keyword evidence="4" id="KW-0547">Nucleotide-binding</keyword>
<feature type="transmembrane region" description="Helical" evidence="8">
    <location>
        <begin position="1241"/>
        <end position="1271"/>
    </location>
</feature>
<dbReference type="PROSITE" id="PS00211">
    <property type="entry name" value="ABC_TRANSPORTER_1"/>
    <property type="match status" value="1"/>
</dbReference>
<evidence type="ECO:0000256" key="3">
    <source>
        <dbReference type="ARBA" id="ARBA00022692"/>
    </source>
</evidence>
<sequence>METEEDSLAGGGAVDAACHRLQSVQSTRPDYFQNLRRGSMPNLRLEGHDDIIHHDSPSDDPPAPPVDTAVFVDEILRRISLKCLDESASPRQVEVRLKDFSYHVPIRVDAPSINTALNTSPCYVATNIVKNFGELIAGRRKVKDIFGHYEKKWILKDINLVLKPGKTYLVVGPPGCGKTSLLKAISGRLRSKASHCDGRIEYNGVSMEDATGIVLQNIVSYVDQLDTHAPFLTVQETFDFAANCRIGVGKQKKSCDSEEILSENLTIDGLDLAVCRNTFVGDANNRGVSGGQRRRVTLGEMMVGQNPVACADEISTGLDAAVTYDISSSIVKFAKAAGTTRLVSLLQPGPETFSLFDEVILLAEGYVIYAGPVDEVVDYFAALGYLQQMNTIDVADFLQLVATPDGLMFFKAKDGEEHYCASKFAEAFQSSARHQEILAQLSSPLTCNWNVKQELSVKDEEIPHQSESKEVASTVPAEIMQHYRNSYWISVKLNLQRHLTLLVRDREFLIGKTFENLGMGIGMALIFLQSAAFPSNINGSDKVLEYINQGCPASQSDEFAASLSKFLSGTYSSIFLCAFHILLGTLTGTPDEVDGRSLYYKHADANFYQAGSFLLGRQISLLPLLAMEIVAFGVPFYFIAGLAYEARSFFVFLAILIAYKFALKMLYGVLAQTLPKKATVQGVGTFIYLLCVMTSGFVIYPLAIPRYLKWIFLLNPMAWAQQGMLSNQFKSSKFSGYSCDVDGGTSYSLAEYSLLYRGWSSTVTIWTVFAFLVPFTLAFGVLTWLAMKFIRIEPDRQHIKETINIGSIKETGEFSIPFTPVDLSFDNLVYEVNASAASLRLLNEVSGVFRAGRMCALMGSSGAGKTTLMDVIAMRKTSGSITGKIELNGFEQERISFLRSSGYVEQFDVQQPELTVRETVAFSARLRLDAKNPAIGDDSTKMKFVDYVLSTMELTDIQCLQVGSFEEGGLTFEQRKRLAIACELAGSPSVLFLDEPTSGLDSRGALVVIRAMRRIADSGRTVVATIHQPSAAVFELFDDLILLKKGGNVVFSGELGDESSNLVQYFEQRGARPIERQENPAAWVLRAYAGEHTSNDADWAALYKSSDQFSIIRKQIESIRTADNRKKLSFSSTFSTPSGERVRLMCVRMLTIYRRSAPYNMTRVVASILYAFLLGCAFLSTAWKESAMLTEDKASGLIGTIFLSLNVIGTAAMTMAIPVAKRVRDVFYKHRASGMIEHNAMFVGMIVAEVQYLLLMSVLYVLVYCATAGIFTNAINFLWFVFFFFMHTASYTFFAQCFMCLVRDEKTVGALQGVWIGLNLFYAGFVVLPQNFFSFFRYGIYMNATRYALEGIVFTQFEGFSTPVAGTPGSPFSIYLGCYQGCSGSMIDFATFYFGGQFNASNRGLDIWVLLAWIITAFLGTWICLKKFNYVNT</sequence>
<evidence type="ECO:0000256" key="8">
    <source>
        <dbReference type="SAM" id="Phobius"/>
    </source>
</evidence>
<evidence type="ECO:0000256" key="7">
    <source>
        <dbReference type="ARBA" id="ARBA00023136"/>
    </source>
</evidence>
<evidence type="ECO:0000313" key="10">
    <source>
        <dbReference type="EMBL" id="KAL3778674.1"/>
    </source>
</evidence>
<feature type="transmembrane region" description="Helical" evidence="8">
    <location>
        <begin position="682"/>
        <end position="704"/>
    </location>
</feature>
<proteinExistence type="predicted"/>
<evidence type="ECO:0000256" key="5">
    <source>
        <dbReference type="ARBA" id="ARBA00022840"/>
    </source>
</evidence>
<evidence type="ECO:0000256" key="1">
    <source>
        <dbReference type="ARBA" id="ARBA00004141"/>
    </source>
</evidence>
<comment type="subcellular location">
    <subcellularLocation>
        <location evidence="1">Membrane</location>
        <topology evidence="1">Multi-pass membrane protein</topology>
    </subcellularLocation>
</comment>
<evidence type="ECO:0000256" key="4">
    <source>
        <dbReference type="ARBA" id="ARBA00022741"/>
    </source>
</evidence>
<keyword evidence="3 8" id="KW-0812">Transmembrane</keyword>
<dbReference type="InterPro" id="IPR003593">
    <property type="entry name" value="AAA+_ATPase"/>
</dbReference>
<dbReference type="PANTHER" id="PTHR19241">
    <property type="entry name" value="ATP-BINDING CASSETTE TRANSPORTER"/>
    <property type="match status" value="1"/>
</dbReference>
<feature type="domain" description="ABC transporter" evidence="9">
    <location>
        <begin position="823"/>
        <end position="1071"/>
    </location>
</feature>
<dbReference type="EMBL" id="JALLAZ020001205">
    <property type="protein sequence ID" value="KAL3778674.1"/>
    <property type="molecule type" value="Genomic_DNA"/>
</dbReference>
<reference evidence="10 11" key="1">
    <citation type="submission" date="2024-10" db="EMBL/GenBank/DDBJ databases">
        <title>Updated reference genomes for cyclostephanoid diatoms.</title>
        <authorList>
            <person name="Roberts W.R."/>
            <person name="Alverson A.J."/>
        </authorList>
    </citation>
    <scope>NUCLEOTIDE SEQUENCE [LARGE SCALE GENOMIC DNA]</scope>
    <source>
        <strain evidence="10 11">AJA276-08</strain>
    </source>
</reference>
<keyword evidence="2" id="KW-0813">Transport</keyword>
<dbReference type="GO" id="GO:0005524">
    <property type="term" value="F:ATP binding"/>
    <property type="evidence" value="ECO:0007669"/>
    <property type="project" value="UniProtKB-KW"/>
</dbReference>
<keyword evidence="7 8" id="KW-0472">Membrane</keyword>
<dbReference type="InterPro" id="IPR017871">
    <property type="entry name" value="ABC_transporter-like_CS"/>
</dbReference>
<dbReference type="InterPro" id="IPR013525">
    <property type="entry name" value="ABC2_TM"/>
</dbReference>
<dbReference type="SMART" id="SM00382">
    <property type="entry name" value="AAA"/>
    <property type="match status" value="2"/>
</dbReference>
<keyword evidence="6 8" id="KW-1133">Transmembrane helix</keyword>
<dbReference type="Proteomes" id="UP001530315">
    <property type="component" value="Unassembled WGS sequence"/>
</dbReference>
<keyword evidence="5" id="KW-0067">ATP-binding</keyword>
<dbReference type="PROSITE" id="PS50893">
    <property type="entry name" value="ABC_TRANSPORTER_2"/>
    <property type="match status" value="2"/>
</dbReference>
<dbReference type="InterPro" id="IPR003439">
    <property type="entry name" value="ABC_transporter-like_ATP-bd"/>
</dbReference>
<dbReference type="GO" id="GO:0016020">
    <property type="term" value="C:membrane"/>
    <property type="evidence" value="ECO:0007669"/>
    <property type="project" value="UniProtKB-SubCell"/>
</dbReference>
<dbReference type="InterPro" id="IPR043926">
    <property type="entry name" value="ABCG_dom"/>
</dbReference>
<evidence type="ECO:0000313" key="11">
    <source>
        <dbReference type="Proteomes" id="UP001530315"/>
    </source>
</evidence>
<dbReference type="SUPFAM" id="SSF52540">
    <property type="entry name" value="P-loop containing nucleoside triphosphate hydrolases"/>
    <property type="match status" value="2"/>
</dbReference>
<dbReference type="InterPro" id="IPR027417">
    <property type="entry name" value="P-loop_NTPase"/>
</dbReference>
<feature type="transmembrane region" description="Helical" evidence="8">
    <location>
        <begin position="1164"/>
        <end position="1183"/>
    </location>
</feature>
<gene>
    <name evidence="10" type="ORF">ACHAW5_000462</name>
</gene>
<accession>A0ABD3NRS3</accession>
<organism evidence="10 11">
    <name type="scientific">Stephanodiscus triporus</name>
    <dbReference type="NCBI Taxonomy" id="2934178"/>
    <lineage>
        <taxon>Eukaryota</taxon>
        <taxon>Sar</taxon>
        <taxon>Stramenopiles</taxon>
        <taxon>Ochrophyta</taxon>
        <taxon>Bacillariophyta</taxon>
        <taxon>Coscinodiscophyceae</taxon>
        <taxon>Thalassiosirophycidae</taxon>
        <taxon>Stephanodiscales</taxon>
        <taxon>Stephanodiscaceae</taxon>
        <taxon>Stephanodiscus</taxon>
    </lineage>
</organism>
<comment type="caution">
    <text evidence="10">The sequence shown here is derived from an EMBL/GenBank/DDBJ whole genome shotgun (WGS) entry which is preliminary data.</text>
</comment>
<feature type="transmembrane region" description="Helical" evidence="8">
    <location>
        <begin position="1277"/>
        <end position="1302"/>
    </location>
</feature>
<dbReference type="Gene3D" id="3.40.50.300">
    <property type="entry name" value="P-loop containing nucleotide triphosphate hydrolases"/>
    <property type="match status" value="2"/>
</dbReference>
<dbReference type="Pfam" id="PF00005">
    <property type="entry name" value="ABC_tran"/>
    <property type="match status" value="2"/>
</dbReference>
<evidence type="ECO:0000256" key="2">
    <source>
        <dbReference type="ARBA" id="ARBA00022448"/>
    </source>
</evidence>
<dbReference type="Pfam" id="PF01061">
    <property type="entry name" value="ABC2_membrane"/>
    <property type="match status" value="2"/>
</dbReference>
<feature type="transmembrane region" description="Helical" evidence="8">
    <location>
        <begin position="649"/>
        <end position="670"/>
    </location>
</feature>
<feature type="domain" description="ABC transporter" evidence="9">
    <location>
        <begin position="140"/>
        <end position="389"/>
    </location>
</feature>
<feature type="transmembrane region" description="Helical" evidence="8">
    <location>
        <begin position="1195"/>
        <end position="1220"/>
    </location>
</feature>
<feature type="transmembrane region" description="Helical" evidence="8">
    <location>
        <begin position="621"/>
        <end position="643"/>
    </location>
</feature>
<keyword evidence="11" id="KW-1185">Reference proteome</keyword>
<feature type="transmembrane region" description="Helical" evidence="8">
    <location>
        <begin position="1314"/>
        <end position="1333"/>
    </location>
</feature>
<feature type="transmembrane region" description="Helical" evidence="8">
    <location>
        <begin position="763"/>
        <end position="787"/>
    </location>
</feature>
<evidence type="ECO:0000259" key="9">
    <source>
        <dbReference type="PROSITE" id="PS50893"/>
    </source>
</evidence>
<protein>
    <recommendedName>
        <fullName evidence="9">ABC transporter domain-containing protein</fullName>
    </recommendedName>
</protein>
<feature type="transmembrane region" description="Helical" evidence="8">
    <location>
        <begin position="1407"/>
        <end position="1425"/>
    </location>
</feature>
<dbReference type="Pfam" id="PF19055">
    <property type="entry name" value="ABC2_membrane_7"/>
    <property type="match status" value="1"/>
</dbReference>
<evidence type="ECO:0000256" key="6">
    <source>
        <dbReference type="ARBA" id="ARBA00022989"/>
    </source>
</evidence>